<accession>A0ABR2LJ16</accession>
<feature type="region of interest" description="Disordered" evidence="1">
    <location>
        <begin position="89"/>
        <end position="115"/>
    </location>
</feature>
<organism evidence="2 3">
    <name type="scientific">Platanthera guangdongensis</name>
    <dbReference type="NCBI Taxonomy" id="2320717"/>
    <lineage>
        <taxon>Eukaryota</taxon>
        <taxon>Viridiplantae</taxon>
        <taxon>Streptophyta</taxon>
        <taxon>Embryophyta</taxon>
        <taxon>Tracheophyta</taxon>
        <taxon>Spermatophyta</taxon>
        <taxon>Magnoliopsida</taxon>
        <taxon>Liliopsida</taxon>
        <taxon>Asparagales</taxon>
        <taxon>Orchidaceae</taxon>
        <taxon>Orchidoideae</taxon>
        <taxon>Orchideae</taxon>
        <taxon>Orchidinae</taxon>
        <taxon>Platanthera</taxon>
    </lineage>
</organism>
<reference evidence="2 3" key="1">
    <citation type="journal article" date="2022" name="Nat. Plants">
        <title>Genomes of leafy and leafless Platanthera orchids illuminate the evolution of mycoheterotrophy.</title>
        <authorList>
            <person name="Li M.H."/>
            <person name="Liu K.W."/>
            <person name="Li Z."/>
            <person name="Lu H.C."/>
            <person name="Ye Q.L."/>
            <person name="Zhang D."/>
            <person name="Wang J.Y."/>
            <person name="Li Y.F."/>
            <person name="Zhong Z.M."/>
            <person name="Liu X."/>
            <person name="Yu X."/>
            <person name="Liu D.K."/>
            <person name="Tu X.D."/>
            <person name="Liu B."/>
            <person name="Hao Y."/>
            <person name="Liao X.Y."/>
            <person name="Jiang Y.T."/>
            <person name="Sun W.H."/>
            <person name="Chen J."/>
            <person name="Chen Y.Q."/>
            <person name="Ai Y."/>
            <person name="Zhai J.W."/>
            <person name="Wu S.S."/>
            <person name="Zhou Z."/>
            <person name="Hsiao Y.Y."/>
            <person name="Wu W.L."/>
            <person name="Chen Y.Y."/>
            <person name="Lin Y.F."/>
            <person name="Hsu J.L."/>
            <person name="Li C.Y."/>
            <person name="Wang Z.W."/>
            <person name="Zhao X."/>
            <person name="Zhong W.Y."/>
            <person name="Ma X.K."/>
            <person name="Ma L."/>
            <person name="Huang J."/>
            <person name="Chen G.Z."/>
            <person name="Huang M.Z."/>
            <person name="Huang L."/>
            <person name="Peng D.H."/>
            <person name="Luo Y.B."/>
            <person name="Zou S.Q."/>
            <person name="Chen S.P."/>
            <person name="Lan S."/>
            <person name="Tsai W.C."/>
            <person name="Van de Peer Y."/>
            <person name="Liu Z.J."/>
        </authorList>
    </citation>
    <scope>NUCLEOTIDE SEQUENCE [LARGE SCALE GENOMIC DNA]</scope>
    <source>
        <strain evidence="2">Lor288</strain>
    </source>
</reference>
<dbReference type="Proteomes" id="UP001412067">
    <property type="component" value="Unassembled WGS sequence"/>
</dbReference>
<protein>
    <submittedName>
        <fullName evidence="2">Uncharacterized protein</fullName>
    </submittedName>
</protein>
<feature type="compositionally biased region" description="Polar residues" evidence="1">
    <location>
        <begin position="92"/>
        <end position="103"/>
    </location>
</feature>
<sequence length="180" mass="19821">MRSGRDVGAAIFFPALLSGDVAKNGVKEGLGEEMGTRGCDAEDDYRFNSMLCASYRTCEARAAYSSSSALIERERSALEGSTRASRCRRSGTENVGLSNTNIGENPMPRKPKGSSVRFIHEGKSMKLRCRRCKCYSGGGPRSFLALQDAVGFWLERCSNCGRVWRQKRVLSLTLGDSDYH</sequence>
<evidence type="ECO:0000256" key="1">
    <source>
        <dbReference type="SAM" id="MobiDB-lite"/>
    </source>
</evidence>
<comment type="caution">
    <text evidence="2">The sequence shown here is derived from an EMBL/GenBank/DDBJ whole genome shotgun (WGS) entry which is preliminary data.</text>
</comment>
<dbReference type="EMBL" id="JBBWWR010000019">
    <property type="protein sequence ID" value="KAK8942156.1"/>
    <property type="molecule type" value="Genomic_DNA"/>
</dbReference>
<evidence type="ECO:0000313" key="2">
    <source>
        <dbReference type="EMBL" id="KAK8942156.1"/>
    </source>
</evidence>
<name>A0ABR2LJ16_9ASPA</name>
<evidence type="ECO:0000313" key="3">
    <source>
        <dbReference type="Proteomes" id="UP001412067"/>
    </source>
</evidence>
<proteinExistence type="predicted"/>
<keyword evidence="3" id="KW-1185">Reference proteome</keyword>
<gene>
    <name evidence="2" type="ORF">KSP40_PGU011123</name>
</gene>